<dbReference type="PANTHER" id="PTHR13115">
    <property type="entry name" value="RNA POLYMERASE-ASSOCIATED PROTEIN RTF1 HOMOLOG"/>
    <property type="match status" value="1"/>
</dbReference>
<dbReference type="Proteomes" id="UP001291623">
    <property type="component" value="Unassembled WGS sequence"/>
</dbReference>
<dbReference type="SMART" id="SM00719">
    <property type="entry name" value="Plus3"/>
    <property type="match status" value="1"/>
</dbReference>
<feature type="compositionally biased region" description="Polar residues" evidence="6">
    <location>
        <begin position="224"/>
        <end position="235"/>
    </location>
</feature>
<dbReference type="SUPFAM" id="SSF159042">
    <property type="entry name" value="Plus3-like"/>
    <property type="match status" value="1"/>
</dbReference>
<feature type="domain" description="Plus3" evidence="7">
    <location>
        <begin position="267"/>
        <end position="402"/>
    </location>
</feature>
<feature type="compositionally biased region" description="Basic and acidic residues" evidence="6">
    <location>
        <begin position="106"/>
        <end position="150"/>
    </location>
</feature>
<dbReference type="Pfam" id="PF03126">
    <property type="entry name" value="Plus-3"/>
    <property type="match status" value="1"/>
</dbReference>
<feature type="compositionally biased region" description="Basic and acidic residues" evidence="6">
    <location>
        <begin position="170"/>
        <end position="186"/>
    </location>
</feature>
<reference evidence="8" key="1">
    <citation type="submission" date="2023-12" db="EMBL/GenBank/DDBJ databases">
        <title>Genome assembly of Anisodus tanguticus.</title>
        <authorList>
            <person name="Wang Y.-J."/>
        </authorList>
    </citation>
    <scope>NUCLEOTIDE SEQUENCE</scope>
    <source>
        <strain evidence="8">KB-2021</strain>
        <tissue evidence="8">Leaf</tissue>
    </source>
</reference>
<name>A0AAE1RYG2_9SOLA</name>
<evidence type="ECO:0000256" key="1">
    <source>
        <dbReference type="ARBA" id="ARBA00004123"/>
    </source>
</evidence>
<evidence type="ECO:0000259" key="7">
    <source>
        <dbReference type="PROSITE" id="PS51360"/>
    </source>
</evidence>
<gene>
    <name evidence="8" type="ORF">RND71_020046</name>
</gene>
<keyword evidence="4" id="KW-0539">Nucleus</keyword>
<dbReference type="EMBL" id="JAVYJV010000010">
    <property type="protein sequence ID" value="KAK4361094.1"/>
    <property type="molecule type" value="Genomic_DNA"/>
</dbReference>
<evidence type="ECO:0000256" key="4">
    <source>
        <dbReference type="ARBA" id="ARBA00023242"/>
    </source>
</evidence>
<proteinExistence type="predicted"/>
<dbReference type="InterPro" id="IPR036128">
    <property type="entry name" value="Plus3-like_sf"/>
</dbReference>
<feature type="region of interest" description="Disordered" evidence="6">
    <location>
        <begin position="1"/>
        <end position="271"/>
    </location>
</feature>
<dbReference type="FunFam" id="3.90.70.200:FF:000003">
    <property type="entry name" value="RNA polymerase-associated protein RTF1"/>
    <property type="match status" value="1"/>
</dbReference>
<accession>A0AAE1RYG2</accession>
<feature type="coiled-coil region" evidence="5">
    <location>
        <begin position="431"/>
        <end position="470"/>
    </location>
</feature>
<dbReference type="GO" id="GO:0003677">
    <property type="term" value="F:DNA binding"/>
    <property type="evidence" value="ECO:0007669"/>
    <property type="project" value="InterPro"/>
</dbReference>
<keyword evidence="3" id="KW-0804">Transcription</keyword>
<sequence length="651" mass="72881">MEEDLNDLLLEAAGRTNTGGRNRPPQSSRRHHKSSYSDDGSDSRDDDSDDDRRYSVRKLSGSQVPLKKRLDPPERDDDHSSHGEGDDGDGYGNERDSDDDSIGSDLYKDDDDRQKLAEMTELQREMTLAERAAKKSDRSLHDKMIKDRNPPRKQSSPPSHSRGMRSSTRAMDRAADRDDALNEIRAKQAKRARQQDPEGQWKLGDAARRGSGGRGYSPIKRRNFTTSTIGSSPTRGESDSHSNEGDSSADDGMDDSDDDKESPESQLPMFEDIKEISIRRSKLAKWFMEPFFDELIVGCFVRVGIGRSRSGPIYRLCMVRNVDASDPNRQYKLENKTTSKYLNVVWGNESSAARWQMAMVSDSAPLRDEFDQWVREVERSGGRMPSKQDVLEKKEAIQKSNTFVYSADTVKQMLQQKKSATWRPLNIAAEKDRLRREMEVAKMKNDEAEVDRIKARLQELEDSRKVQEKDDKARKLAEMNRKNRVENFKNASEIRPVNQQLKSGEAGYDPFSRRWTRSTNYFSKNANEAAESNGEAAAAAALVANEAGGTADGGMAATEAALQAAAGAGKLVDTNAPVDQGTESNTLHDFDLPISLTVLQKFGGPQGGQAGFMARKQRIEATVGCRIPENDGRRHVLTLSVSDYKRRRGLL</sequence>
<organism evidence="8 9">
    <name type="scientific">Anisodus tanguticus</name>
    <dbReference type="NCBI Taxonomy" id="243964"/>
    <lineage>
        <taxon>Eukaryota</taxon>
        <taxon>Viridiplantae</taxon>
        <taxon>Streptophyta</taxon>
        <taxon>Embryophyta</taxon>
        <taxon>Tracheophyta</taxon>
        <taxon>Spermatophyta</taxon>
        <taxon>Magnoliopsida</taxon>
        <taxon>eudicotyledons</taxon>
        <taxon>Gunneridae</taxon>
        <taxon>Pentapetalae</taxon>
        <taxon>asterids</taxon>
        <taxon>lamiids</taxon>
        <taxon>Solanales</taxon>
        <taxon>Solanaceae</taxon>
        <taxon>Solanoideae</taxon>
        <taxon>Hyoscyameae</taxon>
        <taxon>Anisodus</taxon>
    </lineage>
</organism>
<comment type="caution">
    <text evidence="8">The sequence shown here is derived from an EMBL/GenBank/DDBJ whole genome shotgun (WGS) entry which is preliminary data.</text>
</comment>
<evidence type="ECO:0000256" key="6">
    <source>
        <dbReference type="SAM" id="MobiDB-lite"/>
    </source>
</evidence>
<dbReference type="AlphaFoldDB" id="A0AAE1RYG2"/>
<dbReference type="GO" id="GO:0016593">
    <property type="term" value="C:Cdc73/Paf1 complex"/>
    <property type="evidence" value="ECO:0007669"/>
    <property type="project" value="TreeGrafter"/>
</dbReference>
<evidence type="ECO:0000256" key="5">
    <source>
        <dbReference type="SAM" id="Coils"/>
    </source>
</evidence>
<protein>
    <recommendedName>
        <fullName evidence="7">Plus3 domain-containing protein</fullName>
    </recommendedName>
</protein>
<evidence type="ECO:0000313" key="9">
    <source>
        <dbReference type="Proteomes" id="UP001291623"/>
    </source>
</evidence>
<comment type="subcellular location">
    <subcellularLocation>
        <location evidence="1">Nucleus</location>
    </subcellularLocation>
</comment>
<feature type="compositionally biased region" description="Basic and acidic residues" evidence="6">
    <location>
        <begin position="68"/>
        <end position="85"/>
    </location>
</feature>
<dbReference type="InterPro" id="IPR004343">
    <property type="entry name" value="Plus-3_dom"/>
</dbReference>
<feature type="compositionally biased region" description="Polar residues" evidence="6">
    <location>
        <begin position="15"/>
        <end position="27"/>
    </location>
</feature>
<dbReference type="PROSITE" id="PS51360">
    <property type="entry name" value="PLUS3"/>
    <property type="match status" value="1"/>
</dbReference>
<dbReference type="Gene3D" id="3.90.70.200">
    <property type="entry name" value="Plus-3 domain"/>
    <property type="match status" value="1"/>
</dbReference>
<evidence type="ECO:0000256" key="2">
    <source>
        <dbReference type="ARBA" id="ARBA00023015"/>
    </source>
</evidence>
<dbReference type="GO" id="GO:1990269">
    <property type="term" value="F:RNA polymerase II C-terminal domain phosphoserine binding"/>
    <property type="evidence" value="ECO:0007669"/>
    <property type="project" value="TreeGrafter"/>
</dbReference>
<keyword evidence="9" id="KW-1185">Reference proteome</keyword>
<keyword evidence="2" id="KW-0805">Transcription regulation</keyword>
<keyword evidence="5" id="KW-0175">Coiled coil</keyword>
<evidence type="ECO:0000256" key="3">
    <source>
        <dbReference type="ARBA" id="ARBA00023163"/>
    </source>
</evidence>
<dbReference type="PANTHER" id="PTHR13115:SF8">
    <property type="entry name" value="RNA POLYMERASE-ASSOCIATED PROTEIN RTF1 HOMOLOG"/>
    <property type="match status" value="1"/>
</dbReference>
<feature type="compositionally biased region" description="Acidic residues" evidence="6">
    <location>
        <begin position="247"/>
        <end position="261"/>
    </location>
</feature>
<evidence type="ECO:0000313" key="8">
    <source>
        <dbReference type="EMBL" id="KAK4361094.1"/>
    </source>
</evidence>